<reference evidence="1" key="1">
    <citation type="journal article" date="2012" name="Nature">
        <title>The tomato genome sequence provides insights into fleshy fruit evolution.</title>
        <authorList>
            <consortium name="Tomato Genome Consortium"/>
        </authorList>
    </citation>
    <scope>NUCLEOTIDE SEQUENCE [LARGE SCALE GENOMIC DNA]</scope>
    <source>
        <strain evidence="1">cv. Heinz 1706</strain>
    </source>
</reference>
<organism evidence="1">
    <name type="scientific">Solanum lycopersicum</name>
    <name type="common">Tomato</name>
    <name type="synonym">Lycopersicon esculentum</name>
    <dbReference type="NCBI Taxonomy" id="4081"/>
    <lineage>
        <taxon>Eukaryota</taxon>
        <taxon>Viridiplantae</taxon>
        <taxon>Streptophyta</taxon>
        <taxon>Embryophyta</taxon>
        <taxon>Tracheophyta</taxon>
        <taxon>Spermatophyta</taxon>
        <taxon>Magnoliopsida</taxon>
        <taxon>eudicotyledons</taxon>
        <taxon>Gunneridae</taxon>
        <taxon>Pentapetalae</taxon>
        <taxon>asterids</taxon>
        <taxon>lamiids</taxon>
        <taxon>Solanales</taxon>
        <taxon>Solanaceae</taxon>
        <taxon>Solanoideae</taxon>
        <taxon>Solaneae</taxon>
        <taxon>Solanum</taxon>
        <taxon>Solanum subgen. Lycopersicon</taxon>
    </lineage>
</organism>
<dbReference type="Proteomes" id="UP000004994">
    <property type="component" value="Chromosome 12"/>
</dbReference>
<accession>A0A3Q7J4Z2</accession>
<proteinExistence type="predicted"/>
<protein>
    <submittedName>
        <fullName evidence="1">Uncharacterized protein</fullName>
    </submittedName>
</protein>
<evidence type="ECO:0000313" key="1">
    <source>
        <dbReference type="EnsemblPlants" id="Solyc12g011213.1.1"/>
    </source>
</evidence>
<keyword evidence="2" id="KW-1185">Reference proteome</keyword>
<dbReference type="InParanoid" id="A0A3Q7J4Z2"/>
<dbReference type="EnsemblPlants" id="Solyc12g011213.1.1">
    <property type="protein sequence ID" value="Solyc12g011213.1.1"/>
    <property type="gene ID" value="Solyc12g011213.1"/>
</dbReference>
<dbReference type="AlphaFoldDB" id="A0A3Q7J4Z2"/>
<dbReference type="Gramene" id="Solyc12g011213.1.1">
    <property type="protein sequence ID" value="Solyc12g011213.1.1"/>
    <property type="gene ID" value="Solyc12g011213.1"/>
</dbReference>
<name>A0A3Q7J4Z2_SOLLC</name>
<sequence>MYIGGQAQVEKSSFSIVLGLQIRWLRSLVLLKVRTRLAGVLILWVKRGFRIQKGTWNHEFAPNLLSFSPRSPPLSSSYIYCHFLTVWGLEKFVWRKAFPAYCSSFVRDSYPVGAFLVVVLYRRLRGEDCHSPARLIRFAARKRKIGPEPFSAKFLIGPKAIVLQDV</sequence>
<evidence type="ECO:0000313" key="2">
    <source>
        <dbReference type="Proteomes" id="UP000004994"/>
    </source>
</evidence>
<reference evidence="1" key="2">
    <citation type="submission" date="2019-01" db="UniProtKB">
        <authorList>
            <consortium name="EnsemblPlants"/>
        </authorList>
    </citation>
    <scope>IDENTIFICATION</scope>
    <source>
        <strain evidence="1">cv. Heinz 1706</strain>
    </source>
</reference>